<organism evidence="2 3">
    <name type="scientific">Terasakiella brassicae</name>
    <dbReference type="NCBI Taxonomy" id="1634917"/>
    <lineage>
        <taxon>Bacteria</taxon>
        <taxon>Pseudomonadati</taxon>
        <taxon>Pseudomonadota</taxon>
        <taxon>Alphaproteobacteria</taxon>
        <taxon>Rhodospirillales</taxon>
        <taxon>Terasakiellaceae</taxon>
        <taxon>Terasakiella</taxon>
    </lineage>
</organism>
<comment type="caution">
    <text evidence="2">The sequence shown here is derived from an EMBL/GenBank/DDBJ whole genome shotgun (WGS) entry which is preliminary data.</text>
</comment>
<dbReference type="Pfam" id="PF07486">
    <property type="entry name" value="Hydrolase_2"/>
    <property type="match status" value="1"/>
</dbReference>
<evidence type="ECO:0000313" key="2">
    <source>
        <dbReference type="EMBL" id="GGF64840.1"/>
    </source>
</evidence>
<protein>
    <recommendedName>
        <fullName evidence="1">Cell wall hydrolase SleB domain-containing protein</fullName>
    </recommendedName>
</protein>
<evidence type="ECO:0000259" key="1">
    <source>
        <dbReference type="Pfam" id="PF07486"/>
    </source>
</evidence>
<proteinExistence type="predicted"/>
<reference evidence="2" key="2">
    <citation type="submission" date="2020-09" db="EMBL/GenBank/DDBJ databases">
        <authorList>
            <person name="Sun Q."/>
            <person name="Zhou Y."/>
        </authorList>
    </citation>
    <scope>NUCLEOTIDE SEQUENCE</scope>
    <source>
        <strain evidence="2">CGMCC 1.15254</strain>
    </source>
</reference>
<reference evidence="2" key="1">
    <citation type="journal article" date="2014" name="Int. J. Syst. Evol. Microbiol.">
        <title>Complete genome sequence of Corynebacterium casei LMG S-19264T (=DSM 44701T), isolated from a smear-ripened cheese.</title>
        <authorList>
            <consortium name="US DOE Joint Genome Institute (JGI-PGF)"/>
            <person name="Walter F."/>
            <person name="Albersmeier A."/>
            <person name="Kalinowski J."/>
            <person name="Ruckert C."/>
        </authorList>
    </citation>
    <scope>NUCLEOTIDE SEQUENCE</scope>
    <source>
        <strain evidence="2">CGMCC 1.15254</strain>
    </source>
</reference>
<sequence>MQEHTLKKVEGMAYTPPSAAEFARQYNSITSHRLLVEKEEMRCLALNIYWEARSEPLEGQLAVAGVTMNRVAHSKFPDTICDVVQQRRSYRLHRCQFSWWCDGKRDTPEEEIAWRSAQQLARLYLAGIYSDPTHNALWYHADYVKPVWADKLNRSAKFGRHIFYNEEAQQVASLN</sequence>
<dbReference type="GO" id="GO:0016787">
    <property type="term" value="F:hydrolase activity"/>
    <property type="evidence" value="ECO:0007669"/>
    <property type="project" value="InterPro"/>
</dbReference>
<dbReference type="AlphaFoldDB" id="A0A917FAI0"/>
<keyword evidence="3" id="KW-1185">Reference proteome</keyword>
<dbReference type="InterPro" id="IPR011105">
    <property type="entry name" value="Cell_wall_hydrolase_SleB"/>
</dbReference>
<accession>A0A917FAI0</accession>
<feature type="domain" description="Cell wall hydrolase SleB" evidence="1">
    <location>
        <begin position="54"/>
        <end position="164"/>
    </location>
</feature>
<dbReference type="InterPro" id="IPR042047">
    <property type="entry name" value="SleB_dom1"/>
</dbReference>
<dbReference type="EMBL" id="BMHV01000012">
    <property type="protein sequence ID" value="GGF64840.1"/>
    <property type="molecule type" value="Genomic_DNA"/>
</dbReference>
<gene>
    <name evidence="2" type="ORF">GCM10011332_18630</name>
</gene>
<name>A0A917FAI0_9PROT</name>
<evidence type="ECO:0000313" key="3">
    <source>
        <dbReference type="Proteomes" id="UP000632498"/>
    </source>
</evidence>
<dbReference type="Gene3D" id="1.10.10.2520">
    <property type="entry name" value="Cell wall hydrolase SleB, domain 1"/>
    <property type="match status" value="1"/>
</dbReference>
<dbReference type="Proteomes" id="UP000632498">
    <property type="component" value="Unassembled WGS sequence"/>
</dbReference>